<name>A0A1L9T0V9_9EURO</name>
<dbReference type="Proteomes" id="UP000184356">
    <property type="component" value="Unassembled WGS sequence"/>
</dbReference>
<dbReference type="AlphaFoldDB" id="A0A1L9T0V9"/>
<dbReference type="VEuPathDB" id="FungiDB:ASPSYDRAFT_541799"/>
<organism evidence="1 2">
    <name type="scientific">Aspergillus sydowii CBS 593.65</name>
    <dbReference type="NCBI Taxonomy" id="1036612"/>
    <lineage>
        <taxon>Eukaryota</taxon>
        <taxon>Fungi</taxon>
        <taxon>Dikarya</taxon>
        <taxon>Ascomycota</taxon>
        <taxon>Pezizomycotina</taxon>
        <taxon>Eurotiomycetes</taxon>
        <taxon>Eurotiomycetidae</taxon>
        <taxon>Eurotiales</taxon>
        <taxon>Aspergillaceae</taxon>
        <taxon>Aspergillus</taxon>
        <taxon>Aspergillus subgen. Nidulantes</taxon>
    </lineage>
</organism>
<keyword evidence="2" id="KW-1185">Reference proteome</keyword>
<protein>
    <submittedName>
        <fullName evidence="1">Uncharacterized protein</fullName>
    </submittedName>
</protein>
<sequence length="114" mass="12729">MQKCGERFRLQRSRMADLTGQFELSCQSLSAVCRHISRRKDQDREISVAGVSILVKPSSPDESRPFLLSFLFGLAAFILCNRLDDVLLSSATNTLLPIADYPLPIVEYLHTAAT</sequence>
<dbReference type="EMBL" id="KV878598">
    <property type="protein sequence ID" value="OJJ53094.1"/>
    <property type="molecule type" value="Genomic_DNA"/>
</dbReference>
<gene>
    <name evidence="1" type="ORF">ASPSYDRAFT_541799</name>
</gene>
<evidence type="ECO:0000313" key="2">
    <source>
        <dbReference type="Proteomes" id="UP000184356"/>
    </source>
</evidence>
<reference evidence="2" key="1">
    <citation type="journal article" date="2017" name="Genome Biol.">
        <title>Comparative genomics reveals high biological diversity and specific adaptations in the industrially and medically important fungal genus Aspergillus.</title>
        <authorList>
            <person name="de Vries R.P."/>
            <person name="Riley R."/>
            <person name="Wiebenga A."/>
            <person name="Aguilar-Osorio G."/>
            <person name="Amillis S."/>
            <person name="Uchima C.A."/>
            <person name="Anderluh G."/>
            <person name="Asadollahi M."/>
            <person name="Askin M."/>
            <person name="Barry K."/>
            <person name="Battaglia E."/>
            <person name="Bayram O."/>
            <person name="Benocci T."/>
            <person name="Braus-Stromeyer S.A."/>
            <person name="Caldana C."/>
            <person name="Canovas D."/>
            <person name="Cerqueira G.C."/>
            <person name="Chen F."/>
            <person name="Chen W."/>
            <person name="Choi C."/>
            <person name="Clum A."/>
            <person name="Dos Santos R.A."/>
            <person name="Damasio A.R."/>
            <person name="Diallinas G."/>
            <person name="Emri T."/>
            <person name="Fekete E."/>
            <person name="Flipphi M."/>
            <person name="Freyberg S."/>
            <person name="Gallo A."/>
            <person name="Gournas C."/>
            <person name="Habgood R."/>
            <person name="Hainaut M."/>
            <person name="Harispe M.L."/>
            <person name="Henrissat B."/>
            <person name="Hilden K.S."/>
            <person name="Hope R."/>
            <person name="Hossain A."/>
            <person name="Karabika E."/>
            <person name="Karaffa L."/>
            <person name="Karanyi Z."/>
            <person name="Krasevec N."/>
            <person name="Kuo A."/>
            <person name="Kusch H."/>
            <person name="LaButti K."/>
            <person name="Lagendijk E.L."/>
            <person name="Lapidus A."/>
            <person name="Levasseur A."/>
            <person name="Lindquist E."/>
            <person name="Lipzen A."/>
            <person name="Logrieco A.F."/>
            <person name="MacCabe A."/>
            <person name="Maekelae M.R."/>
            <person name="Malavazi I."/>
            <person name="Melin P."/>
            <person name="Meyer V."/>
            <person name="Mielnichuk N."/>
            <person name="Miskei M."/>
            <person name="Molnar A.P."/>
            <person name="Mule G."/>
            <person name="Ngan C.Y."/>
            <person name="Orejas M."/>
            <person name="Orosz E."/>
            <person name="Ouedraogo J.P."/>
            <person name="Overkamp K.M."/>
            <person name="Park H.-S."/>
            <person name="Perrone G."/>
            <person name="Piumi F."/>
            <person name="Punt P.J."/>
            <person name="Ram A.F."/>
            <person name="Ramon A."/>
            <person name="Rauscher S."/>
            <person name="Record E."/>
            <person name="Riano-Pachon D.M."/>
            <person name="Robert V."/>
            <person name="Roehrig J."/>
            <person name="Ruller R."/>
            <person name="Salamov A."/>
            <person name="Salih N.S."/>
            <person name="Samson R.A."/>
            <person name="Sandor E."/>
            <person name="Sanguinetti M."/>
            <person name="Schuetze T."/>
            <person name="Sepcic K."/>
            <person name="Shelest E."/>
            <person name="Sherlock G."/>
            <person name="Sophianopoulou V."/>
            <person name="Squina F.M."/>
            <person name="Sun H."/>
            <person name="Susca A."/>
            <person name="Todd R.B."/>
            <person name="Tsang A."/>
            <person name="Unkles S.E."/>
            <person name="van de Wiele N."/>
            <person name="van Rossen-Uffink D."/>
            <person name="Oliveira J.V."/>
            <person name="Vesth T.C."/>
            <person name="Visser J."/>
            <person name="Yu J.-H."/>
            <person name="Zhou M."/>
            <person name="Andersen M.R."/>
            <person name="Archer D.B."/>
            <person name="Baker S.E."/>
            <person name="Benoit I."/>
            <person name="Brakhage A.A."/>
            <person name="Braus G.H."/>
            <person name="Fischer R."/>
            <person name="Frisvad J.C."/>
            <person name="Goldman G.H."/>
            <person name="Houbraken J."/>
            <person name="Oakley B."/>
            <person name="Pocsi I."/>
            <person name="Scazzocchio C."/>
            <person name="Seiboth B."/>
            <person name="vanKuyk P.A."/>
            <person name="Wortman J."/>
            <person name="Dyer P.S."/>
            <person name="Grigoriev I.V."/>
        </authorList>
    </citation>
    <scope>NUCLEOTIDE SEQUENCE [LARGE SCALE GENOMIC DNA]</scope>
    <source>
        <strain evidence="2">CBS 593.65</strain>
    </source>
</reference>
<proteinExistence type="predicted"/>
<accession>A0A1L9T0V9</accession>
<dbReference type="RefSeq" id="XP_040696900.1">
    <property type="nucleotide sequence ID" value="XM_040848806.1"/>
</dbReference>
<evidence type="ECO:0000313" key="1">
    <source>
        <dbReference type="EMBL" id="OJJ53094.1"/>
    </source>
</evidence>
<dbReference type="GeneID" id="63764879"/>